<evidence type="ECO:0000313" key="11">
    <source>
        <dbReference type="Proteomes" id="UP000004310"/>
    </source>
</evidence>
<organism evidence="10 11">
    <name type="scientific">Fulvimarina pelagi HTCC2506</name>
    <dbReference type="NCBI Taxonomy" id="314231"/>
    <lineage>
        <taxon>Bacteria</taxon>
        <taxon>Pseudomonadati</taxon>
        <taxon>Pseudomonadota</taxon>
        <taxon>Alphaproteobacteria</taxon>
        <taxon>Hyphomicrobiales</taxon>
        <taxon>Aurantimonadaceae</taxon>
        <taxon>Fulvimarina</taxon>
    </lineage>
</organism>
<evidence type="ECO:0000256" key="5">
    <source>
        <dbReference type="SAM" id="MobiDB-lite"/>
    </source>
</evidence>
<dbReference type="SMART" id="SM00223">
    <property type="entry name" value="APPLE"/>
    <property type="match status" value="1"/>
</dbReference>
<evidence type="ECO:0000259" key="9">
    <source>
        <dbReference type="SMART" id="SM01360"/>
    </source>
</evidence>
<dbReference type="STRING" id="217511.GCA_001463845_02971"/>
<dbReference type="Pfam" id="PF07703">
    <property type="entry name" value="A2M_BRD"/>
    <property type="match status" value="1"/>
</dbReference>
<sequence>MFFDREAMAMRSGSFLFALVMLAAILTSGPPASAQETPDRRVIVTEGADYFGADYDILQDVDLDLCTAACVGDQQCKAFTLNTRSNWCFLKSEAGELRTVEGAVSGKLVEAAAVSEADVSAREADLAFVERSEIDAARRLRLSLAGSDPHMDAVGLSAAELIDRARNAVDRPKAIADYREALKRAPLDASAWASLAGEAIRHEPQDWQERQENQELRRDAAINAYLTAPDPERSAKALDLLAQAYEGAQNWRAAIRTYRESLALASSASTRNRLDAVLAEHGFRITGNSVDNNAASPRICLEFSDPLSAKLTRSENVGDYLMIEGGDTLPVTASGAQICVDGVKHGERYRIVARPAIESEDGETLRKSVETSVYVRDRDPFARFETRAYVLPRGGEAQIPVVTVNTDEIEARLQRIGERALTRVTADAQFLRQLANYQIDTIADETGEDVWSGTVAVQSQTNEEVTTAIPVSAMVDDLKPGVYVLSALPKNVKSEPDARATQWFVVSDLGLTTIAAETGFHVVARSLGTAEPAAGIALKLVAQNNQILGEAVTDGAGHARFAKGLIAGTGGDRPALLTAARPASGDEREDFVFLDMTQSAFDLTDRGVDGRAPAGPVDVFVTPDRGIYRTGEIAHFTGLMRDSKGAALERLSLTAIATRPDGVEHERMQVRDQGAGGFVYDLAVPDGAMRGLWKVGLYTDPKTTALAETSVLVEDFLPEKIDFELASEALAFDPMSPAPVLIDARYLFGAPASDLSVGGEAVLTSSNALSAYPGYVFGLAGDEPTVLRLPFEEATTDADGKAELNLASFDPPSTTKPLSASLVARVINTDGRPVERDMDLPVAGASARLGIKPRFDETVPNDAEAGFDVIAVDAENRRTEASSVRWTLNRVETDFQWYMSDGRWNYEPIERSFRVADGEAEISADDPLSLNLPVAWGQYELTVTDASGTALPASVNFDAGWAIASTSLDTPEAARVLLDKPSYEVGDTAKVHIEPRFAGKAEILVMDERVIARTTAEIAADGGDVTLDVTEDWGAGAYVMAIVYRPMDLAAKRMPGRAIGLAHAKVEPGKRALDVTLGAPDEIEPRRTVAIDVAVDGIAEGETAYLTVAAVDTGILNITGFEPPSLSDYYFGKRRLGAEVRDLYSKLIDRMQGAPGAVRSGGDASGGYETPPPMDELVSLFSGLVEVAPDGKAKVDFDVPDFDGELTVMALAWTKSGVGEANMTITVRDPVVMTVSRPLFLAPGDLSRIAVDVTHGEGPTGVVKLGLEGGGDIVRLGMSDGKAISKQEVELAEGERKRISVPIRAGEIGTAEFMLTAELPGGDRLEKRFALDVRSNAPEEVDKSRVTLAANGGGLSLDRNLFADFAPGTASATVSITGAAEFDVAGVVRALDLYPYDCTEQITSRAMPLVYLDATILAAGLGRTEDVKERVDAAISGVLANQASNGGFGLWSPGSGDLWLDSYVTDFLTRAREAGYTVPDEAFTLALDNLRNNLAYLPDKPDFGPVAYAYYVLARNGRAAVGDLRYFADNELTNFPALAKGQMAAALAFYGDRTRAETVFRAAIEDATDAAPNTARYSTYGSTLRDGAAVLTLGLESGVDGFDVSPLVRQVNAGRLTQHYTSTQEDAWSLLAAHALLDREPPRLTVAGRNVDGPFAETYQARDLMRGLDVANRGAQPITAEVTLRGTPIVAPGASVDGYEIRRTAYTLEGEPANPAEIGQGERLVFVVEVTPIDQGPARLMIDDPLPAGFEIDNPSILRGGDVAALDWLDVTDRAEHTEFRADRFLAAVDQGEDDTAVRRFAYIVRAVSPGEFVHPAALVQNMYDPSRRGGTDETRISVVGPLR</sequence>
<dbReference type="Pfam" id="PF01835">
    <property type="entry name" value="MG2"/>
    <property type="match status" value="1"/>
</dbReference>
<dbReference type="Gene3D" id="2.60.40.1930">
    <property type="match status" value="1"/>
</dbReference>
<dbReference type="SUPFAM" id="SSF48239">
    <property type="entry name" value="Terpenoid cyclases/Protein prenyltransferases"/>
    <property type="match status" value="1"/>
</dbReference>
<feature type="compositionally biased region" description="Basic and acidic residues" evidence="5">
    <location>
        <begin position="1826"/>
        <end position="1836"/>
    </location>
</feature>
<feature type="region of interest" description="Disordered" evidence="5">
    <location>
        <begin position="1825"/>
        <end position="1844"/>
    </location>
</feature>
<dbReference type="Pfam" id="PF17972">
    <property type="entry name" value="bMG5"/>
    <property type="match status" value="1"/>
</dbReference>
<name>Q0G412_9HYPH</name>
<dbReference type="PANTHER" id="PTHR40094">
    <property type="entry name" value="ALPHA-2-MACROGLOBULIN HOMOLOG"/>
    <property type="match status" value="1"/>
</dbReference>
<dbReference type="InterPro" id="IPR041203">
    <property type="entry name" value="Bact_A2M_MG5"/>
</dbReference>
<dbReference type="CDD" id="cd02891">
    <property type="entry name" value="A2M_like"/>
    <property type="match status" value="1"/>
</dbReference>
<dbReference type="Pfam" id="PF21142">
    <property type="entry name" value="A2M_bMG2"/>
    <property type="match status" value="1"/>
</dbReference>
<keyword evidence="4" id="KW-1015">Disulfide bond</keyword>
<dbReference type="InterPro" id="IPR002890">
    <property type="entry name" value="MG2"/>
</dbReference>
<dbReference type="InterPro" id="IPR011625">
    <property type="entry name" value="A2M_N_BRD"/>
</dbReference>
<dbReference type="InterPro" id="IPR001599">
    <property type="entry name" value="Macroglobln_a2"/>
</dbReference>
<dbReference type="InterPro" id="IPR021868">
    <property type="entry name" value="Alpha_2_Macroglob_MG3"/>
</dbReference>
<dbReference type="InterPro" id="IPR049120">
    <property type="entry name" value="A2M_bMG2"/>
</dbReference>
<feature type="domain" description="Apple" evidence="7">
    <location>
        <begin position="44"/>
        <end position="110"/>
    </location>
</feature>
<keyword evidence="3" id="KW-0677">Repeat</keyword>
<gene>
    <name evidence="10" type="ORF">FP2506_14589</name>
</gene>
<evidence type="ECO:0000256" key="2">
    <source>
        <dbReference type="ARBA" id="ARBA00022729"/>
    </source>
</evidence>
<dbReference type="SMART" id="SM01360">
    <property type="entry name" value="A2M"/>
    <property type="match status" value="1"/>
</dbReference>
<comment type="similarity">
    <text evidence="1">Belongs to the protease inhibitor I39 (alpha-2-macroglobulin) family. Bacterial alpha-2-macroglobulin subfamily.</text>
</comment>
<evidence type="ECO:0000259" key="7">
    <source>
        <dbReference type="SMART" id="SM00223"/>
    </source>
</evidence>
<dbReference type="CDD" id="cd01100">
    <property type="entry name" value="APPLE_Factor_XI_like"/>
    <property type="match status" value="1"/>
</dbReference>
<evidence type="ECO:0000259" key="8">
    <source>
        <dbReference type="SMART" id="SM01359"/>
    </source>
</evidence>
<dbReference type="InterPro" id="IPR041462">
    <property type="entry name" value="Bact_A2M_MG6"/>
</dbReference>
<dbReference type="HOGENOM" id="CLU_000965_1_0_5"/>
<dbReference type="Pfam" id="PF11974">
    <property type="entry name" value="bMG3"/>
    <property type="match status" value="1"/>
</dbReference>
<feature type="chain" id="PRO_5004172199" description="Apple domain-containing protein" evidence="6">
    <location>
        <begin position="35"/>
        <end position="1844"/>
    </location>
</feature>
<dbReference type="PIRSF" id="PIRSF038980">
    <property type="entry name" value="A2M_bac"/>
    <property type="match status" value="1"/>
</dbReference>
<dbReference type="Gene3D" id="3.50.4.10">
    <property type="entry name" value="Hepatocyte Growth Factor"/>
    <property type="match status" value="1"/>
</dbReference>
<evidence type="ECO:0000313" key="10">
    <source>
        <dbReference type="EMBL" id="EAU41669.1"/>
    </source>
</evidence>
<feature type="domain" description="Alpha-2-macroglobulin bait region" evidence="8">
    <location>
        <begin position="974"/>
        <end position="1118"/>
    </location>
</feature>
<evidence type="ECO:0000256" key="4">
    <source>
        <dbReference type="ARBA" id="ARBA00023157"/>
    </source>
</evidence>
<dbReference type="Pfam" id="PF00024">
    <property type="entry name" value="PAN_1"/>
    <property type="match status" value="1"/>
</dbReference>
<reference evidence="10 11" key="1">
    <citation type="journal article" date="2010" name="J. Bacteriol.">
        <title>Genome sequence of Fulvimarina pelagi HTCC2506T, a Mn(II)-oxidizing alphaproteobacterium possessing an aerobic anoxygenic photosynthetic gene cluster and Xanthorhodopsin.</title>
        <authorList>
            <person name="Kang I."/>
            <person name="Oh H.M."/>
            <person name="Lim S.I."/>
            <person name="Ferriera S."/>
            <person name="Giovannoni S.J."/>
            <person name="Cho J.C."/>
        </authorList>
    </citation>
    <scope>NUCLEOTIDE SEQUENCE [LARGE SCALE GENOMIC DNA]</scope>
    <source>
        <strain evidence="10 11">HTCC2506</strain>
    </source>
</reference>
<accession>Q0G412</accession>
<evidence type="ECO:0000256" key="1">
    <source>
        <dbReference type="ARBA" id="ARBA00010556"/>
    </source>
</evidence>
<proteinExistence type="inferred from homology"/>
<feature type="domain" description="Alpha-2-macroglobulin" evidence="9">
    <location>
        <begin position="1179"/>
        <end position="1267"/>
    </location>
</feature>
<evidence type="ECO:0000256" key="3">
    <source>
        <dbReference type="ARBA" id="ARBA00022737"/>
    </source>
</evidence>
<dbReference type="eggNOG" id="COG2373">
    <property type="taxonomic scope" value="Bacteria"/>
</dbReference>
<dbReference type="SMART" id="SM01359">
    <property type="entry name" value="A2M_N_2"/>
    <property type="match status" value="1"/>
</dbReference>
<dbReference type="InterPro" id="IPR011990">
    <property type="entry name" value="TPR-like_helical_dom_sf"/>
</dbReference>
<dbReference type="InterPro" id="IPR041246">
    <property type="entry name" value="Bact_MG10"/>
</dbReference>
<feature type="signal peptide" evidence="6">
    <location>
        <begin position="1"/>
        <end position="34"/>
    </location>
</feature>
<dbReference type="InterPro" id="IPR026284">
    <property type="entry name" value="A2MG_proteobact"/>
</dbReference>
<keyword evidence="11" id="KW-1185">Reference proteome</keyword>
<dbReference type="InterPro" id="IPR051802">
    <property type="entry name" value="YfhM-like"/>
</dbReference>
<comment type="caution">
    <text evidence="10">The sequence shown here is derived from an EMBL/GenBank/DDBJ whole genome shotgun (WGS) entry which is preliminary data.</text>
</comment>
<evidence type="ECO:0008006" key="12">
    <source>
        <dbReference type="Google" id="ProtNLM"/>
    </source>
</evidence>
<keyword evidence="2 6" id="KW-0732">Signal</keyword>
<dbReference type="GO" id="GO:0004866">
    <property type="term" value="F:endopeptidase inhibitor activity"/>
    <property type="evidence" value="ECO:0007669"/>
    <property type="project" value="InterPro"/>
</dbReference>
<dbReference type="InterPro" id="IPR008930">
    <property type="entry name" value="Terpenoid_cyclase/PrenylTrfase"/>
</dbReference>
<dbReference type="Gene3D" id="1.25.40.10">
    <property type="entry name" value="Tetratricopeptide repeat domain"/>
    <property type="match status" value="1"/>
</dbReference>
<dbReference type="PANTHER" id="PTHR40094:SF1">
    <property type="entry name" value="UBIQUITIN DOMAIN-CONTAINING PROTEIN"/>
    <property type="match status" value="1"/>
</dbReference>
<dbReference type="EMBL" id="AATP01000002">
    <property type="protein sequence ID" value="EAU41669.1"/>
    <property type="molecule type" value="Genomic_DNA"/>
</dbReference>
<protein>
    <recommendedName>
        <fullName evidence="12">Apple domain-containing protein</fullName>
    </recommendedName>
</protein>
<evidence type="ECO:0000256" key="6">
    <source>
        <dbReference type="SAM" id="SignalP"/>
    </source>
</evidence>
<dbReference type="Pfam" id="PF17962">
    <property type="entry name" value="bMG6"/>
    <property type="match status" value="1"/>
</dbReference>
<dbReference type="GO" id="GO:0006508">
    <property type="term" value="P:proteolysis"/>
    <property type="evidence" value="ECO:0007669"/>
    <property type="project" value="InterPro"/>
</dbReference>
<dbReference type="Proteomes" id="UP000004310">
    <property type="component" value="Unassembled WGS sequence"/>
</dbReference>
<dbReference type="GO" id="GO:0005576">
    <property type="term" value="C:extracellular region"/>
    <property type="evidence" value="ECO:0007669"/>
    <property type="project" value="InterPro"/>
</dbReference>
<dbReference type="InterPro" id="IPR003609">
    <property type="entry name" value="Pan_app"/>
</dbReference>
<dbReference type="Pfam" id="PF00207">
    <property type="entry name" value="A2M"/>
    <property type="match status" value="1"/>
</dbReference>
<dbReference type="InterPro" id="IPR000177">
    <property type="entry name" value="Apple"/>
</dbReference>
<dbReference type="Pfam" id="PF17973">
    <property type="entry name" value="bMG10"/>
    <property type="match status" value="1"/>
</dbReference>
<dbReference type="Gene3D" id="1.50.10.20">
    <property type="match status" value="1"/>
</dbReference>